<dbReference type="EMBL" id="MBFR01000420">
    <property type="protein sequence ID" value="PVU88060.1"/>
    <property type="molecule type" value="Genomic_DNA"/>
</dbReference>
<proteinExistence type="predicted"/>
<evidence type="ECO:0008006" key="3">
    <source>
        <dbReference type="Google" id="ProtNLM"/>
    </source>
</evidence>
<keyword evidence="2" id="KW-1185">Reference proteome</keyword>
<organism evidence="1 2">
    <name type="scientific">Smittium simulii</name>
    <dbReference type="NCBI Taxonomy" id="133385"/>
    <lineage>
        <taxon>Eukaryota</taxon>
        <taxon>Fungi</taxon>
        <taxon>Fungi incertae sedis</taxon>
        <taxon>Zoopagomycota</taxon>
        <taxon>Kickxellomycotina</taxon>
        <taxon>Harpellomycetes</taxon>
        <taxon>Harpellales</taxon>
        <taxon>Legeriomycetaceae</taxon>
        <taxon>Smittium</taxon>
    </lineage>
</organism>
<dbReference type="GO" id="GO:0003677">
    <property type="term" value="F:DNA binding"/>
    <property type="evidence" value="ECO:0007669"/>
    <property type="project" value="InterPro"/>
</dbReference>
<dbReference type="InterPro" id="IPR011010">
    <property type="entry name" value="DNA_brk_join_enz"/>
</dbReference>
<evidence type="ECO:0000313" key="1">
    <source>
        <dbReference type="EMBL" id="PVU88060.1"/>
    </source>
</evidence>
<dbReference type="STRING" id="133385.A0A2T9Y6T7"/>
<protein>
    <recommendedName>
        <fullName evidence="3">Tyr recombinase domain-containing protein</fullName>
    </recommendedName>
</protein>
<reference evidence="1 2" key="1">
    <citation type="journal article" date="2018" name="MBio">
        <title>Comparative Genomics Reveals the Core Gene Toolbox for the Fungus-Insect Symbiosis.</title>
        <authorList>
            <person name="Wang Y."/>
            <person name="Stata M."/>
            <person name="Wang W."/>
            <person name="Stajich J.E."/>
            <person name="White M.M."/>
            <person name="Moncalvo J.M."/>
        </authorList>
    </citation>
    <scope>NUCLEOTIDE SEQUENCE [LARGE SCALE GENOMIC DNA]</scope>
    <source>
        <strain evidence="1 2">SWE-8-4</strain>
    </source>
</reference>
<name>A0A2T9Y6T7_9FUNG</name>
<dbReference type="OrthoDB" id="2400069at2759"/>
<dbReference type="SUPFAM" id="SSF56349">
    <property type="entry name" value="DNA breaking-rejoining enzymes"/>
    <property type="match status" value="1"/>
</dbReference>
<accession>A0A2T9Y6T7</accession>
<evidence type="ECO:0000313" key="2">
    <source>
        <dbReference type="Proteomes" id="UP000245383"/>
    </source>
</evidence>
<dbReference type="Proteomes" id="UP000245383">
    <property type="component" value="Unassembled WGS sequence"/>
</dbReference>
<dbReference type="AlphaFoldDB" id="A0A2T9Y6T7"/>
<sequence length="338" mass="38522">MEQELIQLIKDLSDKVNILYNEREANSTHQEQEMKVQSSSGKDPYLRARAPINGLGISGDITALDIINYLSKIFIERKLKQFTMQAYKSALLQLVTDKKRVEKEKCFIEFMKFLNESDLIKVTNNFINIKPIIGHFKILCPTNSLNTKELTAKTCWLIAVCGFLRASDIHQVDNERTEILNNSIKLIICAPKEKRKSSPIERLVEIKAHSDKILCPEIAYKIHKQIIANIPCPRPHVNNRNLIVNHLFRNTKDFNKLLTVDSIPRIIKSIPIIAVKDEKGITPKARAIGATIAARTGISTDAIITQENWSSYYMFISYYKLSNDSYSNITESVLAELT</sequence>
<gene>
    <name evidence="1" type="ORF">BB561_006052</name>
</gene>
<comment type="caution">
    <text evidence="1">The sequence shown here is derived from an EMBL/GenBank/DDBJ whole genome shotgun (WGS) entry which is preliminary data.</text>
</comment>